<comment type="caution">
    <text evidence="3">The sequence shown here is derived from an EMBL/GenBank/DDBJ whole genome shotgun (WGS) entry which is preliminary data.</text>
</comment>
<reference evidence="3 4" key="1">
    <citation type="submission" date="2024-03" db="EMBL/GenBank/DDBJ databases">
        <title>Draft genome sequence of Pseudonocardia nematodicida JCM 31783.</title>
        <authorList>
            <person name="Butdee W."/>
            <person name="Duangmal K."/>
        </authorList>
    </citation>
    <scope>NUCLEOTIDE SEQUENCE [LARGE SCALE GENOMIC DNA]</scope>
    <source>
        <strain evidence="3 4">JCM 31783</strain>
    </source>
</reference>
<evidence type="ECO:0000313" key="4">
    <source>
        <dbReference type="Proteomes" id="UP001494902"/>
    </source>
</evidence>
<feature type="domain" description="Fatty acid desaturase" evidence="2">
    <location>
        <begin position="103"/>
        <end position="369"/>
    </location>
</feature>
<dbReference type="PANTHER" id="PTHR19353">
    <property type="entry name" value="FATTY ACID DESATURASE 2"/>
    <property type="match status" value="1"/>
</dbReference>
<organism evidence="3 4">
    <name type="scientific">Pseudonocardia nematodicida</name>
    <dbReference type="NCBI Taxonomy" id="1206997"/>
    <lineage>
        <taxon>Bacteria</taxon>
        <taxon>Bacillati</taxon>
        <taxon>Actinomycetota</taxon>
        <taxon>Actinomycetes</taxon>
        <taxon>Pseudonocardiales</taxon>
        <taxon>Pseudonocardiaceae</taxon>
        <taxon>Pseudonocardia</taxon>
    </lineage>
</organism>
<gene>
    <name evidence="3" type="ORF">WIS52_21700</name>
</gene>
<name>A0ABV1KF52_9PSEU</name>
<dbReference type="InterPro" id="IPR012171">
    <property type="entry name" value="Fatty_acid_desaturase"/>
</dbReference>
<proteinExistence type="predicted"/>
<dbReference type="RefSeq" id="WP_349300158.1">
    <property type="nucleotide sequence ID" value="NZ_JBEDNQ010000009.1"/>
</dbReference>
<dbReference type="InterPro" id="IPR005804">
    <property type="entry name" value="FA_desaturase_dom"/>
</dbReference>
<dbReference type="EMBL" id="JBEDNQ010000009">
    <property type="protein sequence ID" value="MEQ3553091.1"/>
    <property type="molecule type" value="Genomic_DNA"/>
</dbReference>
<dbReference type="EC" id="1.14.19.-" evidence="3"/>
<dbReference type="PANTHER" id="PTHR19353:SF19">
    <property type="entry name" value="DELTA(5) FATTY ACID DESATURASE C-RELATED"/>
    <property type="match status" value="1"/>
</dbReference>
<evidence type="ECO:0000259" key="2">
    <source>
        <dbReference type="Pfam" id="PF00487"/>
    </source>
</evidence>
<accession>A0ABV1KF52</accession>
<evidence type="ECO:0000256" key="1">
    <source>
        <dbReference type="SAM" id="MobiDB-lite"/>
    </source>
</evidence>
<keyword evidence="4" id="KW-1185">Reference proteome</keyword>
<dbReference type="Proteomes" id="UP001494902">
    <property type="component" value="Unassembled WGS sequence"/>
</dbReference>
<feature type="region of interest" description="Disordered" evidence="1">
    <location>
        <begin position="1"/>
        <end position="27"/>
    </location>
</feature>
<dbReference type="GO" id="GO:0016491">
    <property type="term" value="F:oxidoreductase activity"/>
    <property type="evidence" value="ECO:0007669"/>
    <property type="project" value="UniProtKB-KW"/>
</dbReference>
<dbReference type="CDD" id="cd03506">
    <property type="entry name" value="Delta6-FADS-like"/>
    <property type="match status" value="1"/>
</dbReference>
<evidence type="ECO:0000313" key="3">
    <source>
        <dbReference type="EMBL" id="MEQ3553091.1"/>
    </source>
</evidence>
<sequence>MTATQDRPVAVEPGPEETGREQHPQRPVLELVPSTRREDVEATTNLTAGQIEELGRRLDAIRDRVLAERGASDAAYIRGVIRKQRALEVGGRALLFAGVLPPAWIAGTAMLSIAKILENMEIGHNVMHGQWDWMRDPEIHSSTWEWDNVSSAAEWKHSHNYQHHTYTNVVGKDRDVGYGILRLSEEQPWRPYYLGNPLYNFLLSIVFEYGVALHDLEVEKLVAGEKPWSRVWQQIKSIGRKTGRQVFKDYLAFPALAGPYFLPVLAGNVTANVVRNLWTHAVIFCGHFPTGAVQFTEEQLEDESRGEWYVRQLMGSANLDGGRTFHLMTGQLSFQIEHHLFPDLPSNRYAEIAPEVRELCAEYGLEYTTGPLWKQYLQVLGTINRLALPDGRR</sequence>
<keyword evidence="3" id="KW-0560">Oxidoreductase</keyword>
<dbReference type="Pfam" id="PF00487">
    <property type="entry name" value="FA_desaturase"/>
    <property type="match status" value="1"/>
</dbReference>
<protein>
    <submittedName>
        <fullName evidence="3">Acyl-CoA desaturase</fullName>
        <ecNumber evidence="3">1.14.19.-</ecNumber>
    </submittedName>
</protein>